<name>A0A1S1R800_9ACTN</name>
<dbReference type="PROSITE" id="PS51471">
    <property type="entry name" value="FE2OG_OXY"/>
    <property type="match status" value="1"/>
</dbReference>
<dbReference type="GO" id="GO:0006307">
    <property type="term" value="P:DNA alkylation repair"/>
    <property type="evidence" value="ECO:0007669"/>
    <property type="project" value="InterPro"/>
</dbReference>
<dbReference type="Pfam" id="PF13532">
    <property type="entry name" value="2OG-FeII_Oxy_2"/>
    <property type="match status" value="1"/>
</dbReference>
<dbReference type="Gene3D" id="2.60.120.590">
    <property type="entry name" value="Alpha-ketoglutarate-dependent dioxygenase AlkB-like"/>
    <property type="match status" value="1"/>
</dbReference>
<reference evidence="3" key="1">
    <citation type="submission" date="2016-07" db="EMBL/GenBank/DDBJ databases">
        <title>Frankia sp. NRRL B-16219 Genome sequencing.</title>
        <authorList>
            <person name="Ghodhbane-Gtari F."/>
            <person name="Swanson E."/>
            <person name="Gueddou A."/>
            <person name="Louati M."/>
            <person name="Nouioui I."/>
            <person name="Hezbri K."/>
            <person name="Abebe-Akele F."/>
            <person name="Simpson S."/>
            <person name="Morris K."/>
            <person name="Thomas K."/>
            <person name="Gtari M."/>
            <person name="Tisa L.S."/>
        </authorList>
    </citation>
    <scope>NUCLEOTIDE SEQUENCE [LARGE SCALE GENOMIC DNA]</scope>
    <source>
        <strain evidence="3">NRRL B-16219</strain>
    </source>
</reference>
<feature type="domain" description="Fe2OG dioxygenase" evidence="1">
    <location>
        <begin position="99"/>
        <end position="208"/>
    </location>
</feature>
<evidence type="ECO:0000313" key="3">
    <source>
        <dbReference type="Proteomes" id="UP000179769"/>
    </source>
</evidence>
<keyword evidence="3" id="KW-1185">Reference proteome</keyword>
<dbReference type="SUPFAM" id="SSF51197">
    <property type="entry name" value="Clavaminate synthase-like"/>
    <property type="match status" value="1"/>
</dbReference>
<dbReference type="AlphaFoldDB" id="A0A1S1R800"/>
<comment type="caution">
    <text evidence="2">The sequence shown here is derived from an EMBL/GenBank/DDBJ whole genome shotgun (WGS) entry which is preliminary data.</text>
</comment>
<sequence>MTGDDGRRVIPGVDPSAVFERVRLDDHSWVDVARGWMSGADELYDAVRDGTSWRQGTMWRYERHVTEPRLSAFIRSGHPVPFPALLDAYRALRRRYGVDFDGYGMSWYRDGNDAVAFHRDREMRWLDDTVIAILTLGARRPFLVKSRHLPPGRRILNDPMAPGGRDLAPAGGDLLVLGGRAQADWLHAVPRVPGYVGGRISVQWRWTSRAGQPEIGPGYGAARSFSR</sequence>
<dbReference type="Proteomes" id="UP000179769">
    <property type="component" value="Unassembled WGS sequence"/>
</dbReference>
<dbReference type="OrthoDB" id="190276at2"/>
<gene>
    <name evidence="2" type="ORF">BBK14_10685</name>
</gene>
<dbReference type="RefSeq" id="WP_071060053.1">
    <property type="nucleotide sequence ID" value="NZ_MAXA01000036.1"/>
</dbReference>
<dbReference type="InterPro" id="IPR037151">
    <property type="entry name" value="AlkB-like_sf"/>
</dbReference>
<dbReference type="GO" id="GO:0051213">
    <property type="term" value="F:dioxygenase activity"/>
    <property type="evidence" value="ECO:0007669"/>
    <property type="project" value="InterPro"/>
</dbReference>
<dbReference type="InterPro" id="IPR032854">
    <property type="entry name" value="ALKBH3"/>
</dbReference>
<evidence type="ECO:0000259" key="1">
    <source>
        <dbReference type="PROSITE" id="PS51471"/>
    </source>
</evidence>
<dbReference type="EMBL" id="MAXA01000036">
    <property type="protein sequence ID" value="OHV43093.1"/>
    <property type="molecule type" value="Genomic_DNA"/>
</dbReference>
<evidence type="ECO:0000313" key="2">
    <source>
        <dbReference type="EMBL" id="OHV43093.1"/>
    </source>
</evidence>
<protein>
    <submittedName>
        <fullName evidence="2">DNA repair protein</fullName>
    </submittedName>
</protein>
<dbReference type="PANTHER" id="PTHR31212">
    <property type="entry name" value="ALPHA-KETOGLUTARATE-DEPENDENT DIOXYGENASE ALKB HOMOLOG 3"/>
    <property type="match status" value="1"/>
</dbReference>
<proteinExistence type="predicted"/>
<organism evidence="2 3">
    <name type="scientific">Parafrankia soli</name>
    <dbReference type="NCBI Taxonomy" id="2599596"/>
    <lineage>
        <taxon>Bacteria</taxon>
        <taxon>Bacillati</taxon>
        <taxon>Actinomycetota</taxon>
        <taxon>Actinomycetes</taxon>
        <taxon>Frankiales</taxon>
        <taxon>Frankiaceae</taxon>
        <taxon>Parafrankia</taxon>
    </lineage>
</organism>
<dbReference type="InterPro" id="IPR027450">
    <property type="entry name" value="AlkB-like"/>
</dbReference>
<dbReference type="PANTHER" id="PTHR31212:SF4">
    <property type="entry name" value="ALPHA-KETOGLUTARATE-DEPENDENT DIOXYGENASE ALKB HOMOLOG 3"/>
    <property type="match status" value="1"/>
</dbReference>
<accession>A0A1S1R800</accession>
<dbReference type="InterPro" id="IPR005123">
    <property type="entry name" value="Oxoglu/Fe-dep_dioxygenase_dom"/>
</dbReference>